<feature type="domain" description="Galactofuranosyltransferase GlfT2 N-terminal" evidence="1">
    <location>
        <begin position="64"/>
        <end position="169"/>
    </location>
</feature>
<dbReference type="InterPro" id="IPR040492">
    <property type="entry name" value="GlfT2_N"/>
</dbReference>
<dbReference type="InterPro" id="IPR029044">
    <property type="entry name" value="Nucleotide-diphossugar_trans"/>
</dbReference>
<dbReference type="GO" id="GO:0016740">
    <property type="term" value="F:transferase activity"/>
    <property type="evidence" value="ECO:0007669"/>
    <property type="project" value="UniProtKB-KW"/>
</dbReference>
<dbReference type="OrthoDB" id="5148555at2"/>
<gene>
    <name evidence="2" type="ORF">SAMN05444336_1011094</name>
</gene>
<protein>
    <submittedName>
        <fullName evidence="2">Glycosyltransferase, GT2 family</fullName>
    </submittedName>
</protein>
<sequence>MTAAPPPFPPPALFALREVLDPAGPGPDALWLKGSAAEMGAEMGAELGGGTGAKTAAKTGGGPRFPLDLAPGARLSTDTWFNAFPLAWWRAHARPDPLVFAWEGEGAMTVALFHAPASGGPPVLMARIETEGAGALPLPEPEPAAPGRLWAEIEARGPARLIAARWATPVPPAPNGRLTVGLCAFGRETALTALARGLLEAAKTTPALARVIVVNQGDPFDDPQLNRLLEAPLFRVVAQPNLGGAGGFARGLAEALAAEPGPGHHLMMDDDIELDPRMIPRLAATLARLAGPTAIGGAMLDARAPGRMHEAGAVIGRYGVVRAVGHDADLSAPPAELLSGAAPVDFNGWWFFAVPRDTARAAGPPAPVFLRGDDTDYARRLAAAGAPTATPPGLGVWHEPFYAKATSWQHYYDLRNRLAWCAAHAGPEGLPGALDLLERIWSPALSGDHACAAWRMAALRDFLDGPAILSRPADAVHAGVLALAAGLSPEAAPPPDGLPRLAPGRPETHGDHAKGFARAIAGALVGLVRRPASAPFAVIPDREAAPGLVRMRAHVRAGREDAWFRLHRPRPGLALAQAARALALVLRYALRGRAAARGWGPGLDAARAPDAWAARFAAPRSHDECPDECPDA</sequence>
<keyword evidence="2" id="KW-0808">Transferase</keyword>
<organism evidence="2 3">
    <name type="scientific">Albimonas donghaensis</name>
    <dbReference type="NCBI Taxonomy" id="356660"/>
    <lineage>
        <taxon>Bacteria</taxon>
        <taxon>Pseudomonadati</taxon>
        <taxon>Pseudomonadota</taxon>
        <taxon>Alphaproteobacteria</taxon>
        <taxon>Rhodobacterales</taxon>
        <taxon>Paracoccaceae</taxon>
        <taxon>Albimonas</taxon>
    </lineage>
</organism>
<dbReference type="AlphaFoldDB" id="A0A1H2TRT0"/>
<evidence type="ECO:0000259" key="1">
    <source>
        <dbReference type="Pfam" id="PF17994"/>
    </source>
</evidence>
<keyword evidence="3" id="KW-1185">Reference proteome</keyword>
<proteinExistence type="predicted"/>
<dbReference type="SUPFAM" id="SSF53448">
    <property type="entry name" value="Nucleotide-diphospho-sugar transferases"/>
    <property type="match status" value="1"/>
</dbReference>
<dbReference type="STRING" id="356660.SAMN05444336_1011094"/>
<name>A0A1H2TRT0_9RHOB</name>
<dbReference type="Gene3D" id="3.90.550.60">
    <property type="match status" value="1"/>
</dbReference>
<accession>A0A1H2TRT0</accession>
<evidence type="ECO:0000313" key="2">
    <source>
        <dbReference type="EMBL" id="SDW46626.1"/>
    </source>
</evidence>
<reference evidence="2 3" key="1">
    <citation type="submission" date="2016-10" db="EMBL/GenBank/DDBJ databases">
        <authorList>
            <person name="de Groot N.N."/>
        </authorList>
    </citation>
    <scope>NUCLEOTIDE SEQUENCE [LARGE SCALE GENOMIC DNA]</scope>
    <source>
        <strain evidence="2 3">DSM 17890</strain>
    </source>
</reference>
<dbReference type="Proteomes" id="UP000199118">
    <property type="component" value="Unassembled WGS sequence"/>
</dbReference>
<dbReference type="Pfam" id="PF13641">
    <property type="entry name" value="Glyco_tranf_2_3"/>
    <property type="match status" value="1"/>
</dbReference>
<evidence type="ECO:0000313" key="3">
    <source>
        <dbReference type="Proteomes" id="UP000199118"/>
    </source>
</evidence>
<dbReference type="RefSeq" id="WP_092680061.1">
    <property type="nucleotide sequence ID" value="NZ_FNMZ01000001.1"/>
</dbReference>
<dbReference type="EMBL" id="FNMZ01000001">
    <property type="protein sequence ID" value="SDW46626.1"/>
    <property type="molecule type" value="Genomic_DNA"/>
</dbReference>
<dbReference type="Pfam" id="PF17994">
    <property type="entry name" value="Glft2_N"/>
    <property type="match status" value="1"/>
</dbReference>